<accession>A0ABR0GPD3</accession>
<gene>
    <name evidence="1" type="ORF">QC762_000868</name>
</gene>
<dbReference type="GeneID" id="87902370"/>
<dbReference type="EMBL" id="JAFFHA010000003">
    <property type="protein sequence ID" value="KAK4657610.1"/>
    <property type="molecule type" value="Genomic_DNA"/>
</dbReference>
<evidence type="ECO:0000313" key="2">
    <source>
        <dbReference type="Proteomes" id="UP001323405"/>
    </source>
</evidence>
<dbReference type="RefSeq" id="XP_062746583.1">
    <property type="nucleotide sequence ID" value="XM_062882872.1"/>
</dbReference>
<protein>
    <submittedName>
        <fullName evidence="1">Uncharacterized protein</fullName>
    </submittedName>
</protein>
<evidence type="ECO:0000313" key="1">
    <source>
        <dbReference type="EMBL" id="KAK4657610.1"/>
    </source>
</evidence>
<organism evidence="1 2">
    <name type="scientific">Podospora pseudocomata</name>
    <dbReference type="NCBI Taxonomy" id="2093779"/>
    <lineage>
        <taxon>Eukaryota</taxon>
        <taxon>Fungi</taxon>
        <taxon>Dikarya</taxon>
        <taxon>Ascomycota</taxon>
        <taxon>Pezizomycotina</taxon>
        <taxon>Sordariomycetes</taxon>
        <taxon>Sordariomycetidae</taxon>
        <taxon>Sordariales</taxon>
        <taxon>Podosporaceae</taxon>
        <taxon>Podospora</taxon>
    </lineage>
</organism>
<name>A0ABR0GPD3_9PEZI</name>
<proteinExistence type="predicted"/>
<dbReference type="Proteomes" id="UP001323405">
    <property type="component" value="Unassembled WGS sequence"/>
</dbReference>
<comment type="caution">
    <text evidence="1">The sequence shown here is derived from an EMBL/GenBank/DDBJ whole genome shotgun (WGS) entry which is preliminary data.</text>
</comment>
<reference evidence="1 2" key="1">
    <citation type="journal article" date="2023" name="bioRxiv">
        <title>High-quality genome assemblies of four members of thePodospora anserinaspecies complex.</title>
        <authorList>
            <person name="Ament-Velasquez S.L."/>
            <person name="Vogan A.A."/>
            <person name="Wallerman O."/>
            <person name="Hartmann F."/>
            <person name="Gautier V."/>
            <person name="Silar P."/>
            <person name="Giraud T."/>
            <person name="Johannesson H."/>
        </authorList>
    </citation>
    <scope>NUCLEOTIDE SEQUENCE [LARGE SCALE GENOMIC DNA]</scope>
    <source>
        <strain evidence="1 2">CBS 415.72m</strain>
    </source>
</reference>
<keyword evidence="2" id="KW-1185">Reference proteome</keyword>
<sequence>MVSASAANRRLTGATGWHLWMNEKGLKPPADAHQLILISSLPDAGGTYSVLRQSSGRSSSVCILTKTLGVGVSSFRPAVEGQGVIVCRMLSRMWIGERVRERVEVDVNGRAGHDGGKWEVGGCGPASPPSLLTSPGSAWEFPKDATWVLHSTALRPNLPVSGTFECGQLVPSSPRPLVPGWSI</sequence>